<name>A0AAN7BQG1_9PEZI</name>
<gene>
    <name evidence="3" type="ORF">QBC38DRAFT_198393</name>
</gene>
<evidence type="ECO:0000259" key="2">
    <source>
        <dbReference type="Pfam" id="PF10263"/>
    </source>
</evidence>
<feature type="compositionally biased region" description="Basic residues" evidence="1">
    <location>
        <begin position="84"/>
        <end position="100"/>
    </location>
</feature>
<dbReference type="InterPro" id="IPR006640">
    <property type="entry name" value="SprT-like_domain"/>
</dbReference>
<dbReference type="GO" id="GO:0006950">
    <property type="term" value="P:response to stress"/>
    <property type="evidence" value="ECO:0007669"/>
    <property type="project" value="UniProtKB-ARBA"/>
</dbReference>
<comment type="caution">
    <text evidence="3">The sequence shown here is derived from an EMBL/GenBank/DDBJ whole genome shotgun (WGS) entry which is preliminary data.</text>
</comment>
<proteinExistence type="predicted"/>
<dbReference type="Pfam" id="PF10263">
    <property type="entry name" value="SprT-like"/>
    <property type="match status" value="1"/>
</dbReference>
<evidence type="ECO:0000313" key="3">
    <source>
        <dbReference type="EMBL" id="KAK4227243.1"/>
    </source>
</evidence>
<accession>A0AAN7BQG1</accession>
<organism evidence="3 4">
    <name type="scientific">Podospora fimiseda</name>
    <dbReference type="NCBI Taxonomy" id="252190"/>
    <lineage>
        <taxon>Eukaryota</taxon>
        <taxon>Fungi</taxon>
        <taxon>Dikarya</taxon>
        <taxon>Ascomycota</taxon>
        <taxon>Pezizomycotina</taxon>
        <taxon>Sordariomycetes</taxon>
        <taxon>Sordariomycetidae</taxon>
        <taxon>Sordariales</taxon>
        <taxon>Podosporaceae</taxon>
        <taxon>Podospora</taxon>
    </lineage>
</organism>
<reference evidence="3" key="2">
    <citation type="submission" date="2023-05" db="EMBL/GenBank/DDBJ databases">
        <authorList>
            <consortium name="Lawrence Berkeley National Laboratory"/>
            <person name="Steindorff A."/>
            <person name="Hensen N."/>
            <person name="Bonometti L."/>
            <person name="Westerberg I."/>
            <person name="Brannstrom I.O."/>
            <person name="Guillou S."/>
            <person name="Cros-Aarteil S."/>
            <person name="Calhoun S."/>
            <person name="Haridas S."/>
            <person name="Kuo A."/>
            <person name="Mondo S."/>
            <person name="Pangilinan J."/>
            <person name="Riley R."/>
            <person name="Labutti K."/>
            <person name="Andreopoulos B."/>
            <person name="Lipzen A."/>
            <person name="Chen C."/>
            <person name="Yanf M."/>
            <person name="Daum C."/>
            <person name="Ng V."/>
            <person name="Clum A."/>
            <person name="Ohm R."/>
            <person name="Martin F."/>
            <person name="Silar P."/>
            <person name="Natvig D."/>
            <person name="Lalanne C."/>
            <person name="Gautier V."/>
            <person name="Ament-Velasquez S.L."/>
            <person name="Kruys A."/>
            <person name="Hutchinson M.I."/>
            <person name="Powell A.J."/>
            <person name="Barry K."/>
            <person name="Miller A.N."/>
            <person name="Grigoriev I.V."/>
            <person name="Debuchy R."/>
            <person name="Gladieux P."/>
            <person name="Thoren M.H."/>
            <person name="Johannesson H."/>
        </authorList>
    </citation>
    <scope>NUCLEOTIDE SEQUENCE</scope>
    <source>
        <strain evidence="3">CBS 990.96</strain>
    </source>
</reference>
<feature type="domain" description="SprT-like" evidence="2">
    <location>
        <begin position="224"/>
        <end position="340"/>
    </location>
</feature>
<feature type="region of interest" description="Disordered" evidence="1">
    <location>
        <begin position="84"/>
        <end position="127"/>
    </location>
</feature>
<evidence type="ECO:0000256" key="1">
    <source>
        <dbReference type="SAM" id="MobiDB-lite"/>
    </source>
</evidence>
<dbReference type="Proteomes" id="UP001301958">
    <property type="component" value="Unassembled WGS sequence"/>
</dbReference>
<reference evidence="3" key="1">
    <citation type="journal article" date="2023" name="Mol. Phylogenet. Evol.">
        <title>Genome-scale phylogeny and comparative genomics of the fungal order Sordariales.</title>
        <authorList>
            <person name="Hensen N."/>
            <person name="Bonometti L."/>
            <person name="Westerberg I."/>
            <person name="Brannstrom I.O."/>
            <person name="Guillou S."/>
            <person name="Cros-Aarteil S."/>
            <person name="Calhoun S."/>
            <person name="Haridas S."/>
            <person name="Kuo A."/>
            <person name="Mondo S."/>
            <person name="Pangilinan J."/>
            <person name="Riley R."/>
            <person name="LaButti K."/>
            <person name="Andreopoulos B."/>
            <person name="Lipzen A."/>
            <person name="Chen C."/>
            <person name="Yan M."/>
            <person name="Daum C."/>
            <person name="Ng V."/>
            <person name="Clum A."/>
            <person name="Steindorff A."/>
            <person name="Ohm R.A."/>
            <person name="Martin F."/>
            <person name="Silar P."/>
            <person name="Natvig D.O."/>
            <person name="Lalanne C."/>
            <person name="Gautier V."/>
            <person name="Ament-Velasquez S.L."/>
            <person name="Kruys A."/>
            <person name="Hutchinson M.I."/>
            <person name="Powell A.J."/>
            <person name="Barry K."/>
            <person name="Miller A.N."/>
            <person name="Grigoriev I.V."/>
            <person name="Debuchy R."/>
            <person name="Gladieux P."/>
            <person name="Hiltunen Thoren M."/>
            <person name="Johannesson H."/>
        </authorList>
    </citation>
    <scope>NUCLEOTIDE SEQUENCE</scope>
    <source>
        <strain evidence="3">CBS 990.96</strain>
    </source>
</reference>
<keyword evidence="4" id="KW-1185">Reference proteome</keyword>
<protein>
    <recommendedName>
        <fullName evidence="2">SprT-like domain-containing protein</fullName>
    </recommendedName>
</protein>
<dbReference type="AlphaFoldDB" id="A0AAN7BQG1"/>
<dbReference type="EMBL" id="MU865334">
    <property type="protein sequence ID" value="KAK4227243.1"/>
    <property type="molecule type" value="Genomic_DNA"/>
</dbReference>
<sequence length="480" mass="54024">MALPVPGGDGYPPIASGASYYPTKRRTVHAHDDDNLHVQELRYKRPKFVQETLYDEKVAYKAADEYPFGAFPATTATSQVHLHLHHHHHVNPHRVHHHPHLSSCLSLPHPPPQPTQHVHPQAQTYQHHVPRQHPNLHHHRPISEPQPQIPIERTATGLQISLEPTGRCGSTELLDDLTAAQRVRDHLANFKRRNPDSKHERILRSIITPRTPNPPPLDNDSLLSIFSAANEIFFNGRLSQRVRWDWSHPSDSASNDPKVIGTTALRKAVQESNKGKGFETLIVLSSTILKDKRWSRRLLISTFLHELIHSYMFICCGFGAREEGGHTKGFREIAKLMDDWAGGEEGAGLYLGRVEADLELFRENGDGEGEEEFEYKRVEQRGVYPCSEWEGGSSGGRSQLLPHRHHYQGGGGHSGGNAEVVKYHHSSSNGSGGRNAVRVKDDSTAWWREQRVLRPGPVYVYTSSSFAEEAEMADVGFIRL</sequence>
<evidence type="ECO:0000313" key="4">
    <source>
        <dbReference type="Proteomes" id="UP001301958"/>
    </source>
</evidence>